<sequence length="286" mass="31516">MSVNTRTLDHIVHLTPGSVEEVSKQFRKLGFNVLPGGVHAGGFTENALVVFEDGVYLELISFTHPESDYPAGSPEREERNKNPWASKSPGWIDFAFLGNGSLENRISDAINERAHAHGRADLYGPEQPGGRTRPDGEVLKWLISPPPVERRGILPFFCGDVTPRHLRVPSEPPSNTVHPSTAKGISFIRTLVSPTIFDQITKELQFVIGRPPLVSTPDSLTWELDTLHPLGKGSPRLIVDAPKTGGESEFLKNFNEEITIYEVGFRVTNSKKGAATTPYGRISWDS</sequence>
<feature type="domain" description="Glyoxalase-like" evidence="1">
    <location>
        <begin position="8"/>
        <end position="193"/>
    </location>
</feature>
<dbReference type="EMBL" id="MU155139">
    <property type="protein sequence ID" value="KAF9484981.1"/>
    <property type="molecule type" value="Genomic_DNA"/>
</dbReference>
<dbReference type="Gene3D" id="3.10.180.10">
    <property type="entry name" value="2,3-Dihydroxybiphenyl 1,2-Dioxygenase, domain 1"/>
    <property type="match status" value="1"/>
</dbReference>
<comment type="caution">
    <text evidence="2">The sequence shown here is derived from an EMBL/GenBank/DDBJ whole genome shotgun (WGS) entry which is preliminary data.</text>
</comment>
<dbReference type="InterPro" id="IPR025870">
    <property type="entry name" value="Glyoxalase-like_dom"/>
</dbReference>
<dbReference type="Proteomes" id="UP000807469">
    <property type="component" value="Unassembled WGS sequence"/>
</dbReference>
<dbReference type="OrthoDB" id="408973at2759"/>
<dbReference type="InterPro" id="IPR029068">
    <property type="entry name" value="Glyas_Bleomycin-R_OHBP_Dase"/>
</dbReference>
<dbReference type="PANTHER" id="PTHR40265:SF1">
    <property type="entry name" value="GLYOXALASE-LIKE DOMAIN-CONTAINING PROTEIN"/>
    <property type="match status" value="1"/>
</dbReference>
<reference evidence="2" key="1">
    <citation type="submission" date="2020-11" db="EMBL/GenBank/DDBJ databases">
        <authorList>
            <consortium name="DOE Joint Genome Institute"/>
            <person name="Ahrendt S."/>
            <person name="Riley R."/>
            <person name="Andreopoulos W."/>
            <person name="Labutti K."/>
            <person name="Pangilinan J."/>
            <person name="Ruiz-Duenas F.J."/>
            <person name="Barrasa J.M."/>
            <person name="Sanchez-Garcia M."/>
            <person name="Camarero S."/>
            <person name="Miyauchi S."/>
            <person name="Serrano A."/>
            <person name="Linde D."/>
            <person name="Babiker R."/>
            <person name="Drula E."/>
            <person name="Ayuso-Fernandez I."/>
            <person name="Pacheco R."/>
            <person name="Padilla G."/>
            <person name="Ferreira P."/>
            <person name="Barriuso J."/>
            <person name="Kellner H."/>
            <person name="Castanera R."/>
            <person name="Alfaro M."/>
            <person name="Ramirez L."/>
            <person name="Pisabarro A.G."/>
            <person name="Kuo A."/>
            <person name="Tritt A."/>
            <person name="Lipzen A."/>
            <person name="He G."/>
            <person name="Yan M."/>
            <person name="Ng V."/>
            <person name="Cullen D."/>
            <person name="Martin F."/>
            <person name="Rosso M.-N."/>
            <person name="Henrissat B."/>
            <person name="Hibbett D."/>
            <person name="Martinez A.T."/>
            <person name="Grigoriev I.V."/>
        </authorList>
    </citation>
    <scope>NUCLEOTIDE SEQUENCE</scope>
    <source>
        <strain evidence="2">CIRM-BRFM 674</strain>
    </source>
</reference>
<accession>A0A9P5ZFJ9</accession>
<proteinExistence type="predicted"/>
<evidence type="ECO:0000313" key="2">
    <source>
        <dbReference type="EMBL" id="KAF9484981.1"/>
    </source>
</evidence>
<organism evidence="2 3">
    <name type="scientific">Pholiota conissans</name>
    <dbReference type="NCBI Taxonomy" id="109636"/>
    <lineage>
        <taxon>Eukaryota</taxon>
        <taxon>Fungi</taxon>
        <taxon>Dikarya</taxon>
        <taxon>Basidiomycota</taxon>
        <taxon>Agaricomycotina</taxon>
        <taxon>Agaricomycetes</taxon>
        <taxon>Agaricomycetidae</taxon>
        <taxon>Agaricales</taxon>
        <taxon>Agaricineae</taxon>
        <taxon>Strophariaceae</taxon>
        <taxon>Pholiota</taxon>
    </lineage>
</organism>
<name>A0A9P5ZFJ9_9AGAR</name>
<dbReference type="Pfam" id="PF13468">
    <property type="entry name" value="Glyoxalase_3"/>
    <property type="match status" value="1"/>
</dbReference>
<gene>
    <name evidence="2" type="ORF">BDN70DRAFT_871984</name>
</gene>
<protein>
    <recommendedName>
        <fullName evidence="1">Glyoxalase-like domain-containing protein</fullName>
    </recommendedName>
</protein>
<dbReference type="AlphaFoldDB" id="A0A9P5ZFJ9"/>
<dbReference type="PANTHER" id="PTHR40265">
    <property type="entry name" value="BLL2707 PROTEIN"/>
    <property type="match status" value="1"/>
</dbReference>
<evidence type="ECO:0000259" key="1">
    <source>
        <dbReference type="Pfam" id="PF13468"/>
    </source>
</evidence>
<keyword evidence="3" id="KW-1185">Reference proteome</keyword>
<evidence type="ECO:0000313" key="3">
    <source>
        <dbReference type="Proteomes" id="UP000807469"/>
    </source>
</evidence>